<dbReference type="PANTHER" id="PTHR11177">
    <property type="entry name" value="CHITINASE"/>
    <property type="match status" value="1"/>
</dbReference>
<dbReference type="GO" id="GO:0005576">
    <property type="term" value="C:extracellular region"/>
    <property type="evidence" value="ECO:0007669"/>
    <property type="project" value="TreeGrafter"/>
</dbReference>
<dbReference type="InterPro" id="IPR001223">
    <property type="entry name" value="Glyco_hydro18_cat"/>
</dbReference>
<dbReference type="SUPFAM" id="SSF51445">
    <property type="entry name" value="(Trans)glycosidases"/>
    <property type="match status" value="1"/>
</dbReference>
<gene>
    <name evidence="3" type="ORF">DXG03_003820</name>
</gene>
<reference evidence="3" key="2">
    <citation type="submission" date="2021-10" db="EMBL/GenBank/DDBJ databases">
        <title>Phylogenomics reveals ancestral predisposition of the termite-cultivated fungus Termitomyces towards a domesticated lifestyle.</title>
        <authorList>
            <person name="Auxier B."/>
            <person name="Grum-Grzhimaylo A."/>
            <person name="Cardenas M.E."/>
            <person name="Lodge J.D."/>
            <person name="Laessoe T."/>
            <person name="Pedersen O."/>
            <person name="Smith M.E."/>
            <person name="Kuyper T.W."/>
            <person name="Franco-Molano E.A."/>
            <person name="Baroni T.J."/>
            <person name="Aanen D.K."/>
        </authorList>
    </citation>
    <scope>NUCLEOTIDE SEQUENCE</scope>
    <source>
        <strain evidence="3">AP01</strain>
        <tissue evidence="3">Mycelium</tissue>
    </source>
</reference>
<dbReference type="PROSITE" id="PS51910">
    <property type="entry name" value="GH18_2"/>
    <property type="match status" value="1"/>
</dbReference>
<dbReference type="Gene3D" id="3.10.50.10">
    <property type="match status" value="1"/>
</dbReference>
<dbReference type="InterPro" id="IPR050314">
    <property type="entry name" value="Glycosyl_Hydrlase_18"/>
</dbReference>
<sequence length="230" mass="24293">MAYDIWGSWSSSVGPNAPLDDSCAASGAGSAASGVKAWTAAGFPANKARNFNLSMRGDRVDEEYVQIALGVASYGHSFHVDRANAFSSSGTMSMYAAFDKSQQPAGYTASGKEEPQASGLDQCGQPTAGGGVSGDFDFVGMINDGYLNGDGWPSDGIDYHVDNCSKTPYVYNNTTQVMIAYDDMDSFKLKGQFINAQGLKGFAMWHSVGDSNDILIDSISKSMGIEQICG</sequence>
<name>A0A9P7G2Y0_9AGAR</name>
<accession>A0A9P7G2Y0</accession>
<dbReference type="Pfam" id="PF00704">
    <property type="entry name" value="Glyco_hydro_18"/>
    <property type="match status" value="1"/>
</dbReference>
<dbReference type="GO" id="GO:0008061">
    <property type="term" value="F:chitin binding"/>
    <property type="evidence" value="ECO:0007669"/>
    <property type="project" value="TreeGrafter"/>
</dbReference>
<reference evidence="3" key="1">
    <citation type="submission" date="2020-07" db="EMBL/GenBank/DDBJ databases">
        <authorList>
            <person name="Nieuwenhuis M."/>
            <person name="Van De Peppel L.J.J."/>
        </authorList>
    </citation>
    <scope>NUCLEOTIDE SEQUENCE</scope>
    <source>
        <strain evidence="3">AP01</strain>
        <tissue evidence="3">Mycelium</tissue>
    </source>
</reference>
<dbReference type="SUPFAM" id="SSF54556">
    <property type="entry name" value="Chitinase insertion domain"/>
    <property type="match status" value="1"/>
</dbReference>
<evidence type="ECO:0000256" key="1">
    <source>
        <dbReference type="SAM" id="MobiDB-lite"/>
    </source>
</evidence>
<dbReference type="AlphaFoldDB" id="A0A9P7G2Y0"/>
<dbReference type="EMBL" id="JABCKV010000226">
    <property type="protein sequence ID" value="KAG5641991.1"/>
    <property type="molecule type" value="Genomic_DNA"/>
</dbReference>
<dbReference type="GO" id="GO:0004568">
    <property type="term" value="F:chitinase activity"/>
    <property type="evidence" value="ECO:0007669"/>
    <property type="project" value="TreeGrafter"/>
</dbReference>
<feature type="region of interest" description="Disordered" evidence="1">
    <location>
        <begin position="105"/>
        <end position="126"/>
    </location>
</feature>
<dbReference type="OrthoDB" id="73875at2759"/>
<evidence type="ECO:0000259" key="2">
    <source>
        <dbReference type="PROSITE" id="PS51910"/>
    </source>
</evidence>
<keyword evidence="4" id="KW-1185">Reference proteome</keyword>
<protein>
    <recommendedName>
        <fullName evidence="2">GH18 domain-containing protein</fullName>
    </recommendedName>
</protein>
<dbReference type="Proteomes" id="UP000775547">
    <property type="component" value="Unassembled WGS sequence"/>
</dbReference>
<dbReference type="PANTHER" id="PTHR11177:SF317">
    <property type="entry name" value="CHITINASE 12-RELATED"/>
    <property type="match status" value="1"/>
</dbReference>
<dbReference type="Gene3D" id="3.20.20.80">
    <property type="entry name" value="Glycosidases"/>
    <property type="match status" value="1"/>
</dbReference>
<organism evidence="3 4">
    <name type="scientific">Asterophora parasitica</name>
    <dbReference type="NCBI Taxonomy" id="117018"/>
    <lineage>
        <taxon>Eukaryota</taxon>
        <taxon>Fungi</taxon>
        <taxon>Dikarya</taxon>
        <taxon>Basidiomycota</taxon>
        <taxon>Agaricomycotina</taxon>
        <taxon>Agaricomycetes</taxon>
        <taxon>Agaricomycetidae</taxon>
        <taxon>Agaricales</taxon>
        <taxon>Tricholomatineae</taxon>
        <taxon>Lyophyllaceae</taxon>
        <taxon>Asterophora</taxon>
    </lineage>
</organism>
<dbReference type="InterPro" id="IPR029070">
    <property type="entry name" value="Chitinase_insertion_sf"/>
</dbReference>
<dbReference type="InterPro" id="IPR017853">
    <property type="entry name" value="GH"/>
</dbReference>
<proteinExistence type="predicted"/>
<evidence type="ECO:0000313" key="3">
    <source>
        <dbReference type="EMBL" id="KAG5641991.1"/>
    </source>
</evidence>
<feature type="domain" description="GH18" evidence="2">
    <location>
        <begin position="1"/>
        <end position="226"/>
    </location>
</feature>
<dbReference type="GO" id="GO:0005975">
    <property type="term" value="P:carbohydrate metabolic process"/>
    <property type="evidence" value="ECO:0007669"/>
    <property type="project" value="InterPro"/>
</dbReference>
<comment type="caution">
    <text evidence="3">The sequence shown here is derived from an EMBL/GenBank/DDBJ whole genome shotgun (WGS) entry which is preliminary data.</text>
</comment>
<evidence type="ECO:0000313" key="4">
    <source>
        <dbReference type="Proteomes" id="UP000775547"/>
    </source>
</evidence>
<dbReference type="GO" id="GO:0006032">
    <property type="term" value="P:chitin catabolic process"/>
    <property type="evidence" value="ECO:0007669"/>
    <property type="project" value="TreeGrafter"/>
</dbReference>